<dbReference type="SUPFAM" id="SSF53098">
    <property type="entry name" value="Ribonuclease H-like"/>
    <property type="match status" value="1"/>
</dbReference>
<dbReference type="Pfam" id="PF05699">
    <property type="entry name" value="Dimer_Tnp_hAT"/>
    <property type="match status" value="1"/>
</dbReference>
<evidence type="ECO:0000259" key="2">
    <source>
        <dbReference type="Pfam" id="PF05699"/>
    </source>
</evidence>
<reference evidence="3 4" key="1">
    <citation type="submission" date="2019-08" db="EMBL/GenBank/DDBJ databases">
        <title>Whole genome of Aphis craccivora.</title>
        <authorList>
            <person name="Voronova N.V."/>
            <person name="Shulinski R.S."/>
            <person name="Bandarenka Y.V."/>
            <person name="Zhorov D.G."/>
            <person name="Warner D."/>
        </authorList>
    </citation>
    <scope>NUCLEOTIDE SEQUENCE [LARGE SCALE GENOMIC DNA]</scope>
    <source>
        <strain evidence="3">180601</strain>
        <tissue evidence="3">Whole Body</tissue>
    </source>
</reference>
<dbReference type="InterPro" id="IPR008906">
    <property type="entry name" value="HATC_C_dom"/>
</dbReference>
<dbReference type="PANTHER" id="PTHR45749:SF23">
    <property type="entry name" value="ZINC FINGER MYM-TYPE PROTEIN 1-LIKE"/>
    <property type="match status" value="1"/>
</dbReference>
<dbReference type="AlphaFoldDB" id="A0A6G0VXN6"/>
<gene>
    <name evidence="3" type="ORF">FWK35_00034301</name>
</gene>
<protein>
    <submittedName>
        <fullName evidence="3">Zinc finger MYM-type protein 1-like</fullName>
    </submittedName>
</protein>
<name>A0A6G0VXN6_APHCR</name>
<proteinExistence type="predicted"/>
<sequence>MNDRHTKPRMYTSGAQKRKLKVERDKQIEEVISQIPKLTNYFSSSRQLTNVLNNDINNENVEILTSKENETMCENVKKKKSNDDSEHLELNAKNTNIIENEPIVEPEISNSFIGFKNDVGIWPQNSTNEMIKYWIKQGTKNGKLSSDGFCDWKHAAEKFSQHETSKNHLEAIIAINHRARENDCLDQQLQKQIAEISSYWRQVLKRVISTIKFISERGLAFRGDDEIIGSPRNGNYLGILELVAEFDPFLSAHIKDHANKKSGHTNYLSSTICEELIDLMAKEVLEMANTLITFLDHHEIELIDCRGQSYDNAANMSEKYQGMQALIKNKNEFAEFVPCCGHSLNLVGKTAANSCVAAIRFFDFIQYLYVFFTATPIRYSLLTKKLACIDKNKRVYVLKNLNETRWSCRADATKAVVFGYDYIKEALVEISNDFDQKDIVKIESKKFYESMFQLEVAFYAVFWNDILERFDLTSRLLQDPKIVLQTAVNALNSLLSFVREIRNKYEEYEEKAKEINQTATTKLSPKEKFRIESFISVVDQLIISLTERIGAYETICQRFGFLNKIQKLETSELQSAANYLVSIYPNDLESSLGNELIQFGSFVKIYIETRKDNEQWEMFLYRIIEENNLQCTIPNIEVVLRIYLVLMVSNCSGERSFSKMKLIKNRLRTSMTQRRLSGLALLSIESDILRSLDFSQVVEKFAATKSRK</sequence>
<organism evidence="3 4">
    <name type="scientific">Aphis craccivora</name>
    <name type="common">Cowpea aphid</name>
    <dbReference type="NCBI Taxonomy" id="307492"/>
    <lineage>
        <taxon>Eukaryota</taxon>
        <taxon>Metazoa</taxon>
        <taxon>Ecdysozoa</taxon>
        <taxon>Arthropoda</taxon>
        <taxon>Hexapoda</taxon>
        <taxon>Insecta</taxon>
        <taxon>Pterygota</taxon>
        <taxon>Neoptera</taxon>
        <taxon>Paraneoptera</taxon>
        <taxon>Hemiptera</taxon>
        <taxon>Sternorrhyncha</taxon>
        <taxon>Aphidomorpha</taxon>
        <taxon>Aphidoidea</taxon>
        <taxon>Aphididae</taxon>
        <taxon>Aphidini</taxon>
        <taxon>Aphis</taxon>
        <taxon>Aphis</taxon>
    </lineage>
</organism>
<feature type="domain" description="HAT C-terminal dimerisation" evidence="2">
    <location>
        <begin position="630"/>
        <end position="687"/>
    </location>
</feature>
<feature type="non-terminal residue" evidence="3">
    <location>
        <position position="708"/>
    </location>
</feature>
<keyword evidence="4" id="KW-1185">Reference proteome</keyword>
<comment type="caution">
    <text evidence="3">The sequence shown here is derived from an EMBL/GenBank/DDBJ whole genome shotgun (WGS) entry which is preliminary data.</text>
</comment>
<dbReference type="GO" id="GO:0046983">
    <property type="term" value="F:protein dimerization activity"/>
    <property type="evidence" value="ECO:0007669"/>
    <property type="project" value="InterPro"/>
</dbReference>
<evidence type="ECO:0000256" key="1">
    <source>
        <dbReference type="SAM" id="Coils"/>
    </source>
</evidence>
<feature type="coiled-coil region" evidence="1">
    <location>
        <begin position="491"/>
        <end position="518"/>
    </location>
</feature>
<accession>A0A6G0VXN6</accession>
<evidence type="ECO:0000313" key="4">
    <source>
        <dbReference type="Proteomes" id="UP000478052"/>
    </source>
</evidence>
<dbReference type="InterPro" id="IPR012337">
    <property type="entry name" value="RNaseH-like_sf"/>
</dbReference>
<dbReference type="Proteomes" id="UP000478052">
    <property type="component" value="Unassembled WGS sequence"/>
</dbReference>
<evidence type="ECO:0000313" key="3">
    <source>
        <dbReference type="EMBL" id="KAF0713148.1"/>
    </source>
</evidence>
<dbReference type="OrthoDB" id="6595429at2759"/>
<keyword evidence="1" id="KW-0175">Coiled coil</keyword>
<dbReference type="EMBL" id="VUJU01010755">
    <property type="protein sequence ID" value="KAF0713148.1"/>
    <property type="molecule type" value="Genomic_DNA"/>
</dbReference>
<dbReference type="PANTHER" id="PTHR45749">
    <property type="match status" value="1"/>
</dbReference>